<accession>A0A5C5ZA26</accession>
<proteinExistence type="predicted"/>
<name>A0A5C5ZA26_9BACT</name>
<evidence type="ECO:0000313" key="2">
    <source>
        <dbReference type="Proteomes" id="UP000315010"/>
    </source>
</evidence>
<dbReference type="EMBL" id="SJPJ01000001">
    <property type="protein sequence ID" value="TWT84058.1"/>
    <property type="molecule type" value="Genomic_DNA"/>
</dbReference>
<protein>
    <submittedName>
        <fullName evidence="1">Uncharacterized protein</fullName>
    </submittedName>
</protein>
<dbReference type="Proteomes" id="UP000315010">
    <property type="component" value="Unassembled WGS sequence"/>
</dbReference>
<evidence type="ECO:0000313" key="1">
    <source>
        <dbReference type="EMBL" id="TWT84058.1"/>
    </source>
</evidence>
<dbReference type="AlphaFoldDB" id="A0A5C5ZA26"/>
<reference evidence="1 2" key="1">
    <citation type="submission" date="2019-02" db="EMBL/GenBank/DDBJ databases">
        <title>Deep-cultivation of Planctomycetes and their phenomic and genomic characterization uncovers novel biology.</title>
        <authorList>
            <person name="Wiegand S."/>
            <person name="Jogler M."/>
            <person name="Boedeker C."/>
            <person name="Pinto D."/>
            <person name="Vollmers J."/>
            <person name="Rivas-Marin E."/>
            <person name="Kohn T."/>
            <person name="Peeters S.H."/>
            <person name="Heuer A."/>
            <person name="Rast P."/>
            <person name="Oberbeckmann S."/>
            <person name="Bunk B."/>
            <person name="Jeske O."/>
            <person name="Meyerdierks A."/>
            <person name="Storesund J.E."/>
            <person name="Kallscheuer N."/>
            <person name="Luecker S."/>
            <person name="Lage O.M."/>
            <person name="Pohl T."/>
            <person name="Merkel B.J."/>
            <person name="Hornburger P."/>
            <person name="Mueller R.-W."/>
            <person name="Bruemmer F."/>
            <person name="Labrenz M."/>
            <person name="Spormann A.M."/>
            <person name="Op Den Camp H."/>
            <person name="Overmann J."/>
            <person name="Amann R."/>
            <person name="Jetten M.S.M."/>
            <person name="Mascher T."/>
            <person name="Medema M.H."/>
            <person name="Devos D.P."/>
            <person name="Kaster A.-K."/>
            <person name="Ovreas L."/>
            <person name="Rohde M."/>
            <person name="Galperin M.Y."/>
            <person name="Jogler C."/>
        </authorList>
    </citation>
    <scope>NUCLEOTIDE SEQUENCE [LARGE SCALE GENOMIC DNA]</scope>
    <source>
        <strain evidence="1 2">CA13</strain>
    </source>
</reference>
<sequence length="90" mass="9604">MEAFTLGKAALHRACSGESKTEKLHEYDVPTGLVPVGNEIDKLTRRQALLSHLSLSPASGGRKGKGGGLRRHILLAQKFDSPSGQAGWNP</sequence>
<gene>
    <name evidence="1" type="ORF">CA13_55340</name>
</gene>
<organism evidence="1 2">
    <name type="scientific">Novipirellula herctigrandis</name>
    <dbReference type="NCBI Taxonomy" id="2527986"/>
    <lineage>
        <taxon>Bacteria</taxon>
        <taxon>Pseudomonadati</taxon>
        <taxon>Planctomycetota</taxon>
        <taxon>Planctomycetia</taxon>
        <taxon>Pirellulales</taxon>
        <taxon>Pirellulaceae</taxon>
        <taxon>Novipirellula</taxon>
    </lineage>
</organism>
<keyword evidence="2" id="KW-1185">Reference proteome</keyword>
<comment type="caution">
    <text evidence="1">The sequence shown here is derived from an EMBL/GenBank/DDBJ whole genome shotgun (WGS) entry which is preliminary data.</text>
</comment>